<protein>
    <submittedName>
        <fullName evidence="3">Peptidase S8 propeptide/proteinase inhibitor I9</fullName>
    </submittedName>
</protein>
<keyword evidence="1" id="KW-0732">Signal</keyword>
<feature type="signal peptide" evidence="1">
    <location>
        <begin position="1"/>
        <end position="25"/>
    </location>
</feature>
<dbReference type="PANTHER" id="PTHR48222">
    <property type="entry name" value="PROTEINASE INHIBITOR, PROPEPTIDE"/>
    <property type="match status" value="1"/>
</dbReference>
<evidence type="ECO:0000313" key="4">
    <source>
        <dbReference type="Proteomes" id="UP001370490"/>
    </source>
</evidence>
<organism evidence="3 4">
    <name type="scientific">Dillenia turbinata</name>
    <dbReference type="NCBI Taxonomy" id="194707"/>
    <lineage>
        <taxon>Eukaryota</taxon>
        <taxon>Viridiplantae</taxon>
        <taxon>Streptophyta</taxon>
        <taxon>Embryophyta</taxon>
        <taxon>Tracheophyta</taxon>
        <taxon>Spermatophyta</taxon>
        <taxon>Magnoliopsida</taxon>
        <taxon>eudicotyledons</taxon>
        <taxon>Gunneridae</taxon>
        <taxon>Pentapetalae</taxon>
        <taxon>Dilleniales</taxon>
        <taxon>Dilleniaceae</taxon>
        <taxon>Dillenia</taxon>
    </lineage>
</organism>
<evidence type="ECO:0000256" key="1">
    <source>
        <dbReference type="SAM" id="SignalP"/>
    </source>
</evidence>
<reference evidence="3 4" key="1">
    <citation type="submission" date="2023-12" db="EMBL/GenBank/DDBJ databases">
        <title>A high-quality genome assembly for Dillenia turbinata (Dilleniales).</title>
        <authorList>
            <person name="Chanderbali A."/>
        </authorList>
    </citation>
    <scope>NUCLEOTIDE SEQUENCE [LARGE SCALE GENOMIC DNA]</scope>
    <source>
        <strain evidence="3">LSX21</strain>
        <tissue evidence="3">Leaf</tissue>
    </source>
</reference>
<dbReference type="InterPro" id="IPR037045">
    <property type="entry name" value="S8pro/Inhibitor_I9_sf"/>
</dbReference>
<feature type="domain" description="Inhibitor I9" evidence="2">
    <location>
        <begin position="31"/>
        <end position="95"/>
    </location>
</feature>
<keyword evidence="4" id="KW-1185">Reference proteome</keyword>
<accession>A0AAN8ZGH8</accession>
<dbReference type="Proteomes" id="UP001370490">
    <property type="component" value="Unassembled WGS sequence"/>
</dbReference>
<dbReference type="PANTHER" id="PTHR48222:SF4">
    <property type="entry name" value="PROTEINASE INHIBITOR, PROPEPTIDE"/>
    <property type="match status" value="1"/>
</dbReference>
<sequence length="138" mass="15523">MASLTSLFMLSTIVAYVLVFSAGHGDDHRKVYIVYMDRSKGESFDYKSLYLEILGKVLKNISPKESLVYSYVNSFTGFAARLTADESRKLAGNDEKAPARFPGIISVFQSQNFMLDGKRPIQPPIYLSYIASPKFLFD</sequence>
<name>A0AAN8ZGH8_9MAGN</name>
<gene>
    <name evidence="3" type="ORF">RJ641_035987</name>
</gene>
<dbReference type="Pfam" id="PF05922">
    <property type="entry name" value="Inhibitor_I9"/>
    <property type="match status" value="1"/>
</dbReference>
<evidence type="ECO:0000259" key="2">
    <source>
        <dbReference type="Pfam" id="PF05922"/>
    </source>
</evidence>
<dbReference type="AlphaFoldDB" id="A0AAN8ZGH8"/>
<dbReference type="InterPro" id="IPR010259">
    <property type="entry name" value="S8pro/Inhibitor_I9"/>
</dbReference>
<dbReference type="EMBL" id="JBAMMX010000009">
    <property type="protein sequence ID" value="KAK6933093.1"/>
    <property type="molecule type" value="Genomic_DNA"/>
</dbReference>
<proteinExistence type="predicted"/>
<evidence type="ECO:0000313" key="3">
    <source>
        <dbReference type="EMBL" id="KAK6933093.1"/>
    </source>
</evidence>
<comment type="caution">
    <text evidence="3">The sequence shown here is derived from an EMBL/GenBank/DDBJ whole genome shotgun (WGS) entry which is preliminary data.</text>
</comment>
<feature type="chain" id="PRO_5042937711" evidence="1">
    <location>
        <begin position="26"/>
        <end position="138"/>
    </location>
</feature>
<dbReference type="Gene3D" id="3.30.70.80">
    <property type="entry name" value="Peptidase S8 propeptide/proteinase inhibitor I9"/>
    <property type="match status" value="1"/>
</dbReference>